<sequence length="355" mass="38714">MRILLWHVHGGWTDAFVRGEHEYLLPTTPEGGPWGLGRGGRDWPESVREIAPEDLRDAGVDLVVLQRTEDLEKAEELLGRRLGRDVPAVFVEHNTPRRDVPNSVHPLSERDDILVAHVTPFNSLFWDCGRAPTTVIEHGVVDPGELYTGELPRFGVVVNDPVRRWRVTGSDLLPAFADAAPIDVYGMNADGLGEALGLGEDRLAVEGDLPTRRLHESLARRRVYLHPIRWTSLGLSLIEAMHLGMPVIALATTEAFHAVPPGAGAVSTDLGVLASTARRLVHDPDEARAAGRIARAHALRRYGLSRFLADWDAVLANVVGGATAAEAAEGAGLARSIRHDPEENHPTPYERTTAS</sequence>
<evidence type="ECO:0000313" key="4">
    <source>
        <dbReference type="EMBL" id="GAA4267784.1"/>
    </source>
</evidence>
<reference evidence="5" key="1">
    <citation type="journal article" date="2019" name="Int. J. Syst. Evol. Microbiol.">
        <title>The Global Catalogue of Microorganisms (GCM) 10K type strain sequencing project: providing services to taxonomists for standard genome sequencing and annotation.</title>
        <authorList>
            <consortium name="The Broad Institute Genomics Platform"/>
            <consortium name="The Broad Institute Genome Sequencing Center for Infectious Disease"/>
            <person name="Wu L."/>
            <person name="Ma J."/>
        </authorList>
    </citation>
    <scope>NUCLEOTIDE SEQUENCE [LARGE SCALE GENOMIC DNA]</scope>
    <source>
        <strain evidence="5">JCM 17442</strain>
    </source>
</reference>
<evidence type="ECO:0000256" key="2">
    <source>
        <dbReference type="SAM" id="MobiDB-lite"/>
    </source>
</evidence>
<dbReference type="RefSeq" id="WP_344798405.1">
    <property type="nucleotide sequence ID" value="NZ_BAABAU010000006.1"/>
</dbReference>
<proteinExistence type="predicted"/>
<dbReference type="SUPFAM" id="SSF53756">
    <property type="entry name" value="UDP-Glycosyltransferase/glycogen phosphorylase"/>
    <property type="match status" value="1"/>
</dbReference>
<organism evidence="4 5">
    <name type="scientific">Frondihabitans peucedani</name>
    <dbReference type="NCBI Taxonomy" id="598626"/>
    <lineage>
        <taxon>Bacteria</taxon>
        <taxon>Bacillati</taxon>
        <taxon>Actinomycetota</taxon>
        <taxon>Actinomycetes</taxon>
        <taxon>Micrococcales</taxon>
        <taxon>Microbacteriaceae</taxon>
        <taxon>Frondihabitans</taxon>
    </lineage>
</organism>
<feature type="domain" description="Glycosyl transferase family 1" evidence="3">
    <location>
        <begin position="201"/>
        <end position="295"/>
    </location>
</feature>
<feature type="region of interest" description="Disordered" evidence="2">
    <location>
        <begin position="332"/>
        <end position="355"/>
    </location>
</feature>
<dbReference type="Pfam" id="PF00534">
    <property type="entry name" value="Glycos_transf_1"/>
    <property type="match status" value="1"/>
</dbReference>
<dbReference type="EMBL" id="BAABAU010000006">
    <property type="protein sequence ID" value="GAA4267784.1"/>
    <property type="molecule type" value="Genomic_DNA"/>
</dbReference>
<evidence type="ECO:0000313" key="5">
    <source>
        <dbReference type="Proteomes" id="UP001501594"/>
    </source>
</evidence>
<evidence type="ECO:0000256" key="1">
    <source>
        <dbReference type="ARBA" id="ARBA00022679"/>
    </source>
</evidence>
<comment type="caution">
    <text evidence="4">The sequence shown here is derived from an EMBL/GenBank/DDBJ whole genome shotgun (WGS) entry which is preliminary data.</text>
</comment>
<accession>A0ABP8E6I3</accession>
<dbReference type="Gene3D" id="3.40.50.2000">
    <property type="entry name" value="Glycogen Phosphorylase B"/>
    <property type="match status" value="1"/>
</dbReference>
<evidence type="ECO:0000259" key="3">
    <source>
        <dbReference type="Pfam" id="PF00534"/>
    </source>
</evidence>
<dbReference type="InterPro" id="IPR001296">
    <property type="entry name" value="Glyco_trans_1"/>
</dbReference>
<keyword evidence="5" id="KW-1185">Reference proteome</keyword>
<protein>
    <submittedName>
        <fullName evidence="4">Glycosyltransferase</fullName>
    </submittedName>
</protein>
<keyword evidence="1" id="KW-0808">Transferase</keyword>
<dbReference type="Proteomes" id="UP001501594">
    <property type="component" value="Unassembled WGS sequence"/>
</dbReference>
<gene>
    <name evidence="4" type="ORF">GCM10022256_33960</name>
</gene>
<name>A0ABP8E6I3_9MICO</name>